<proteinExistence type="predicted"/>
<accession>A0A5B7FZV1</accession>
<sequence length="63" mass="6995">MAVGVIPTPRRPVGSPCVPIYPDYPCFVWSSLNTVDLCPPHKLLQARRNEKVQAVPRTPSHSD</sequence>
<dbReference type="Proteomes" id="UP000324222">
    <property type="component" value="Unassembled WGS sequence"/>
</dbReference>
<comment type="caution">
    <text evidence="1">The sequence shown here is derived from an EMBL/GenBank/DDBJ whole genome shotgun (WGS) entry which is preliminary data.</text>
</comment>
<organism evidence="1 2">
    <name type="scientific">Portunus trituberculatus</name>
    <name type="common">Swimming crab</name>
    <name type="synonym">Neptunus trituberculatus</name>
    <dbReference type="NCBI Taxonomy" id="210409"/>
    <lineage>
        <taxon>Eukaryota</taxon>
        <taxon>Metazoa</taxon>
        <taxon>Ecdysozoa</taxon>
        <taxon>Arthropoda</taxon>
        <taxon>Crustacea</taxon>
        <taxon>Multicrustacea</taxon>
        <taxon>Malacostraca</taxon>
        <taxon>Eumalacostraca</taxon>
        <taxon>Eucarida</taxon>
        <taxon>Decapoda</taxon>
        <taxon>Pleocyemata</taxon>
        <taxon>Brachyura</taxon>
        <taxon>Eubrachyura</taxon>
        <taxon>Portunoidea</taxon>
        <taxon>Portunidae</taxon>
        <taxon>Portuninae</taxon>
        <taxon>Portunus</taxon>
    </lineage>
</organism>
<dbReference type="AlphaFoldDB" id="A0A5B7FZV1"/>
<dbReference type="EMBL" id="VSRR010009768">
    <property type="protein sequence ID" value="MPC50857.1"/>
    <property type="molecule type" value="Genomic_DNA"/>
</dbReference>
<keyword evidence="2" id="KW-1185">Reference proteome</keyword>
<evidence type="ECO:0000313" key="1">
    <source>
        <dbReference type="EMBL" id="MPC50857.1"/>
    </source>
</evidence>
<name>A0A5B7FZV1_PORTR</name>
<evidence type="ECO:0000313" key="2">
    <source>
        <dbReference type="Proteomes" id="UP000324222"/>
    </source>
</evidence>
<protein>
    <submittedName>
        <fullName evidence="1">Uncharacterized protein</fullName>
    </submittedName>
</protein>
<gene>
    <name evidence="1" type="ORF">E2C01_044691</name>
</gene>
<reference evidence="1 2" key="1">
    <citation type="submission" date="2019-05" db="EMBL/GenBank/DDBJ databases">
        <title>Another draft genome of Portunus trituberculatus and its Hox gene families provides insights of decapod evolution.</title>
        <authorList>
            <person name="Jeong J.-H."/>
            <person name="Song I."/>
            <person name="Kim S."/>
            <person name="Choi T."/>
            <person name="Kim D."/>
            <person name="Ryu S."/>
            <person name="Kim W."/>
        </authorList>
    </citation>
    <scope>NUCLEOTIDE SEQUENCE [LARGE SCALE GENOMIC DNA]</scope>
    <source>
        <tissue evidence="1">Muscle</tissue>
    </source>
</reference>